<evidence type="ECO:0000259" key="13">
    <source>
        <dbReference type="SMART" id="SM00962"/>
    </source>
</evidence>
<dbReference type="PANTHER" id="PTHR43134">
    <property type="entry name" value="SIGNAL RECOGNITION PARTICLE RECEPTOR SUBUNIT ALPHA"/>
    <property type="match status" value="1"/>
</dbReference>
<evidence type="ECO:0000256" key="6">
    <source>
        <dbReference type="ARBA" id="ARBA00023136"/>
    </source>
</evidence>
<dbReference type="OrthoDB" id="9804720at2"/>
<accession>A0A545T131</accession>
<dbReference type="AlphaFoldDB" id="A0A545T131"/>
<evidence type="ECO:0000256" key="11">
    <source>
        <dbReference type="SAM" id="MobiDB-lite"/>
    </source>
</evidence>
<dbReference type="GO" id="GO:0003924">
    <property type="term" value="F:GTPase activity"/>
    <property type="evidence" value="ECO:0007669"/>
    <property type="project" value="UniProtKB-UniRule"/>
</dbReference>
<reference evidence="15 16" key="1">
    <citation type="submission" date="2019-06" db="EMBL/GenBank/DDBJ databases">
        <title>Draft genome of Aliikangiella marina GYP-15.</title>
        <authorList>
            <person name="Wang G."/>
        </authorList>
    </citation>
    <scope>NUCLEOTIDE SEQUENCE [LARGE SCALE GENOMIC DNA]</scope>
    <source>
        <strain evidence="15 16">GYP-15</strain>
    </source>
</reference>
<evidence type="ECO:0000256" key="5">
    <source>
        <dbReference type="ARBA" id="ARBA00023134"/>
    </source>
</evidence>
<keyword evidence="7 10" id="KW-0675">Receptor</keyword>
<keyword evidence="16" id="KW-1185">Reference proteome</keyword>
<dbReference type="GO" id="GO:0005737">
    <property type="term" value="C:cytoplasm"/>
    <property type="evidence" value="ECO:0007669"/>
    <property type="project" value="UniProtKB-SubCell"/>
</dbReference>
<evidence type="ECO:0000256" key="7">
    <source>
        <dbReference type="ARBA" id="ARBA00023170"/>
    </source>
</evidence>
<dbReference type="Gene3D" id="3.40.50.300">
    <property type="entry name" value="P-loop containing nucleotide triphosphate hydrolases"/>
    <property type="match status" value="1"/>
</dbReference>
<comment type="similarity">
    <text evidence="10">Belongs to the GTP-binding SRP family. FtsY subfamily.</text>
</comment>
<comment type="subunit">
    <text evidence="10">Part of the signal recognition particle protein translocation system, which is composed of SRP and FtsY. SRP is a ribonucleoprotein composed of Ffh and a 4.5S RNA molecule.</text>
</comment>
<feature type="binding site" evidence="10">
    <location>
        <begin position="368"/>
        <end position="371"/>
    </location>
    <ligand>
        <name>GTP</name>
        <dbReference type="ChEBI" id="CHEBI:37565"/>
    </ligand>
</feature>
<dbReference type="GO" id="GO:0005047">
    <property type="term" value="F:signal recognition particle binding"/>
    <property type="evidence" value="ECO:0007669"/>
    <property type="project" value="TreeGrafter"/>
</dbReference>
<comment type="subcellular location">
    <subcellularLocation>
        <location evidence="10">Cell membrane</location>
        <topology evidence="10">Peripheral membrane protein</topology>
        <orientation evidence="10">Cytoplasmic side</orientation>
    </subcellularLocation>
    <subcellularLocation>
        <location evidence="10">Cytoplasm</location>
    </subcellularLocation>
</comment>
<evidence type="ECO:0000313" key="15">
    <source>
        <dbReference type="EMBL" id="TQV70926.1"/>
    </source>
</evidence>
<dbReference type="GO" id="GO:0006614">
    <property type="term" value="P:SRP-dependent cotranslational protein targeting to membrane"/>
    <property type="evidence" value="ECO:0007669"/>
    <property type="project" value="InterPro"/>
</dbReference>
<dbReference type="PANTHER" id="PTHR43134:SF1">
    <property type="entry name" value="SIGNAL RECOGNITION PARTICLE RECEPTOR SUBUNIT ALPHA"/>
    <property type="match status" value="1"/>
</dbReference>
<keyword evidence="4 10" id="KW-0378">Hydrolase</keyword>
<dbReference type="Pfam" id="PF00448">
    <property type="entry name" value="SRP54"/>
    <property type="match status" value="1"/>
</dbReference>
<evidence type="ECO:0000313" key="16">
    <source>
        <dbReference type="Proteomes" id="UP000317839"/>
    </source>
</evidence>
<evidence type="ECO:0000256" key="2">
    <source>
        <dbReference type="ARBA" id="ARBA00022490"/>
    </source>
</evidence>
<dbReference type="CDD" id="cd17874">
    <property type="entry name" value="FtsY"/>
    <property type="match status" value="1"/>
</dbReference>
<evidence type="ECO:0000256" key="3">
    <source>
        <dbReference type="ARBA" id="ARBA00022741"/>
    </source>
</evidence>
<dbReference type="SUPFAM" id="SSF47364">
    <property type="entry name" value="Domain of the SRP/SRP receptor G-proteins"/>
    <property type="match status" value="1"/>
</dbReference>
<dbReference type="InterPro" id="IPR042101">
    <property type="entry name" value="SRP54_N_sf"/>
</dbReference>
<comment type="catalytic activity">
    <reaction evidence="8 10">
        <text>GTP + H2O = GDP + phosphate + H(+)</text>
        <dbReference type="Rhea" id="RHEA:19669"/>
        <dbReference type="ChEBI" id="CHEBI:15377"/>
        <dbReference type="ChEBI" id="CHEBI:15378"/>
        <dbReference type="ChEBI" id="CHEBI:37565"/>
        <dbReference type="ChEBI" id="CHEBI:43474"/>
        <dbReference type="ChEBI" id="CHEBI:58189"/>
        <dbReference type="EC" id="3.6.5.4"/>
    </reaction>
</comment>
<dbReference type="InterPro" id="IPR004390">
    <property type="entry name" value="SR_rcpt_FtsY"/>
</dbReference>
<dbReference type="SMART" id="SM00963">
    <property type="entry name" value="SRP54_N"/>
    <property type="match status" value="1"/>
</dbReference>
<dbReference type="EC" id="3.6.5.4" evidence="10"/>
<evidence type="ECO:0000256" key="8">
    <source>
        <dbReference type="ARBA" id="ARBA00048027"/>
    </source>
</evidence>
<evidence type="ECO:0000256" key="4">
    <source>
        <dbReference type="ARBA" id="ARBA00022801"/>
    </source>
</evidence>
<evidence type="ECO:0000256" key="1">
    <source>
        <dbReference type="ARBA" id="ARBA00022475"/>
    </source>
</evidence>
<feature type="domain" description="AAA+ ATPase" evidence="12">
    <location>
        <begin position="214"/>
        <end position="366"/>
    </location>
</feature>
<keyword evidence="5 10" id="KW-0342">GTP-binding</keyword>
<evidence type="ECO:0000256" key="9">
    <source>
        <dbReference type="ARBA" id="ARBA00053570"/>
    </source>
</evidence>
<proteinExistence type="inferred from homology"/>
<dbReference type="SMART" id="SM00962">
    <property type="entry name" value="SRP54"/>
    <property type="match status" value="1"/>
</dbReference>
<sequence>MSDKDTPKRRLFGWFSGNKSKQENEIDSENNQVDSNDDISQTEDNIHSEENSATAPKAVVTDKEALTQESPSQESPSHELPNDSVTRPAKSQEEASSPLDSGELDAAENEPKTSFFQRLKRGLSKTRTQFSQGLANLVLGQKEIDEDVLEEVETLLLMADVGVDTTSRIIDDLTEKADRKELKDTEALMARLKTLLTEIVEPVQAPLEVPNQDNPFVILMVGVNGVGKTTTIGKLAHKFLAEGKSVMLAAGDTFRAAAVEQLSAWGERNNVPVIAQHTGADSASVIFDAVEAAKARNVDIVIADTAGRLHNKSNLMEELSKVKRVMAKVDADAPHEVMLVVDAGTGQNALIQAVEFDKAVALNSVTVTKLDGTAKGGVVFALADKMKLPIRFIGVGESKQDLRTFDAGEFIDALFDQ</sequence>
<dbReference type="GO" id="GO:0005525">
    <property type="term" value="F:GTP binding"/>
    <property type="evidence" value="ECO:0007669"/>
    <property type="project" value="UniProtKB-UniRule"/>
</dbReference>
<comment type="caution">
    <text evidence="15">The sequence shown here is derived from an EMBL/GenBank/DDBJ whole genome shotgun (WGS) entry which is preliminary data.</text>
</comment>
<dbReference type="SUPFAM" id="SSF52540">
    <property type="entry name" value="P-loop containing nucleoside triphosphate hydrolases"/>
    <property type="match status" value="1"/>
</dbReference>
<dbReference type="Pfam" id="PF02881">
    <property type="entry name" value="SRP54_N"/>
    <property type="match status" value="1"/>
</dbReference>
<dbReference type="RefSeq" id="WP_142944143.1">
    <property type="nucleotide sequence ID" value="NZ_VIKR01000007.1"/>
</dbReference>
<comment type="function">
    <text evidence="9 10">Involved in targeting and insertion of nascent membrane proteins into the cytoplasmic membrane. Acts as a receptor for the complex formed by the signal recognition particle (SRP) and the ribosome-nascent chain (RNC). Interaction with SRP-RNC leads to the transfer of the RNC complex to the Sec translocase for insertion into the membrane, the hydrolysis of GTP by both Ffh and FtsY, and the dissociation of the SRP-FtsY complex into the individual components.</text>
</comment>
<keyword evidence="1 10" id="KW-1003">Cell membrane</keyword>
<feature type="binding site" evidence="10">
    <location>
        <begin position="222"/>
        <end position="229"/>
    </location>
    <ligand>
        <name>GTP</name>
        <dbReference type="ChEBI" id="CHEBI:37565"/>
    </ligand>
</feature>
<dbReference type="InterPro" id="IPR013822">
    <property type="entry name" value="Signal_recog_particl_SRP54_hlx"/>
</dbReference>
<keyword evidence="6 10" id="KW-0472">Membrane</keyword>
<evidence type="ECO:0000259" key="14">
    <source>
        <dbReference type="SMART" id="SM00963"/>
    </source>
</evidence>
<dbReference type="Proteomes" id="UP000317839">
    <property type="component" value="Unassembled WGS sequence"/>
</dbReference>
<organism evidence="15 16">
    <name type="scientific">Aliikangiella marina</name>
    <dbReference type="NCBI Taxonomy" id="1712262"/>
    <lineage>
        <taxon>Bacteria</taxon>
        <taxon>Pseudomonadati</taxon>
        <taxon>Pseudomonadota</taxon>
        <taxon>Gammaproteobacteria</taxon>
        <taxon>Oceanospirillales</taxon>
        <taxon>Pleioneaceae</taxon>
        <taxon>Aliikangiella</taxon>
    </lineage>
</organism>
<keyword evidence="3 10" id="KW-0547">Nucleotide-binding</keyword>
<dbReference type="HAMAP" id="MF_00920">
    <property type="entry name" value="FtsY"/>
    <property type="match status" value="1"/>
</dbReference>
<dbReference type="InterPro" id="IPR003593">
    <property type="entry name" value="AAA+_ATPase"/>
</dbReference>
<dbReference type="EMBL" id="VIKR01000007">
    <property type="protein sequence ID" value="TQV70926.1"/>
    <property type="molecule type" value="Genomic_DNA"/>
</dbReference>
<feature type="binding site" evidence="10">
    <location>
        <begin position="304"/>
        <end position="308"/>
    </location>
    <ligand>
        <name>GTP</name>
        <dbReference type="ChEBI" id="CHEBI:37565"/>
    </ligand>
</feature>
<dbReference type="FunFam" id="1.20.120.140:FF:000002">
    <property type="entry name" value="Signal recognition particle receptor FtsY"/>
    <property type="match status" value="1"/>
</dbReference>
<dbReference type="SMART" id="SM00382">
    <property type="entry name" value="AAA"/>
    <property type="match status" value="1"/>
</dbReference>
<dbReference type="InterPro" id="IPR027417">
    <property type="entry name" value="P-loop_NTPase"/>
</dbReference>
<dbReference type="GO" id="GO:0005886">
    <property type="term" value="C:plasma membrane"/>
    <property type="evidence" value="ECO:0007669"/>
    <property type="project" value="UniProtKB-SubCell"/>
</dbReference>
<dbReference type="Gene3D" id="1.20.120.140">
    <property type="entry name" value="Signal recognition particle SRP54, nucleotide-binding domain"/>
    <property type="match status" value="1"/>
</dbReference>
<keyword evidence="2 10" id="KW-0963">Cytoplasm</keyword>
<feature type="region of interest" description="Disordered" evidence="11">
    <location>
        <begin position="1"/>
        <end position="112"/>
    </location>
</feature>
<name>A0A545T131_9GAMM</name>
<gene>
    <name evidence="10 15" type="primary">ftsY</name>
    <name evidence="15" type="ORF">FLL45_21605</name>
</gene>
<dbReference type="InterPro" id="IPR036225">
    <property type="entry name" value="SRP/SRP_N"/>
</dbReference>
<dbReference type="InterPro" id="IPR000897">
    <property type="entry name" value="SRP54_GTPase_dom"/>
</dbReference>
<feature type="domain" description="SRP54-type proteins GTP-binding" evidence="13">
    <location>
        <begin position="215"/>
        <end position="416"/>
    </location>
</feature>
<protein>
    <recommendedName>
        <fullName evidence="10">Signal recognition particle receptor FtsY</fullName>
        <shortName evidence="10">SRP receptor</shortName>
        <ecNumber evidence="10">3.6.5.4</ecNumber>
    </recommendedName>
</protein>
<evidence type="ECO:0000259" key="12">
    <source>
        <dbReference type="SMART" id="SM00382"/>
    </source>
</evidence>
<feature type="domain" description="Signal recognition particle SRP54 helical bundle" evidence="14">
    <location>
        <begin position="119"/>
        <end position="200"/>
    </location>
</feature>
<dbReference type="FunFam" id="3.40.50.300:FF:000053">
    <property type="entry name" value="Signal recognition particle receptor FtsY"/>
    <property type="match status" value="1"/>
</dbReference>
<dbReference type="NCBIfam" id="TIGR00064">
    <property type="entry name" value="ftsY"/>
    <property type="match status" value="1"/>
</dbReference>
<evidence type="ECO:0000256" key="10">
    <source>
        <dbReference type="HAMAP-Rule" id="MF_00920"/>
    </source>
</evidence>